<evidence type="ECO:0000313" key="13">
    <source>
        <dbReference type="Proteomes" id="UP000004931"/>
    </source>
</evidence>
<keyword evidence="7 9" id="KW-0067">ATP-binding</keyword>
<sequence length="366" mass="41030">MVLIRRLEIAGVRNLTSVSLPLLSTINILYGDNGAGKTSVLEAIHLLSSAKSFRGHKLKPLINSDMDSCVCFGEIDLPGQGFQPVGVERFKASSVPAVIKVAGQTVRSASALAENLPLQVICSDTFKLLEGSPAVRRQFMDWGVFHVEHQFHSIWKNAQRCLKQRNSLLRHGRLDDSELAVWTQELVGFGEQLDVFRKSYFDRLVPIFEETLSRLLDIDGLSLKYYRGWDSDRSLCDVLAANLNRDKEVTHTQAGPHRADLKFRYRSANAADILSRGQQKLVVCALRVAQGYLLSQEKGRSCVYLIDDLPSELDRGHRKALCMLLEELGCQVFVTCVDHRDLAECWSVDMPVSMFHVEHGNIDGSF</sequence>
<evidence type="ECO:0000256" key="8">
    <source>
        <dbReference type="ARBA" id="ARBA00023125"/>
    </source>
</evidence>
<dbReference type="SUPFAM" id="SSF52540">
    <property type="entry name" value="P-loop containing nucleoside triphosphate hydrolases"/>
    <property type="match status" value="1"/>
</dbReference>
<comment type="subcellular location">
    <subcellularLocation>
        <location evidence="1 9 10">Cytoplasm</location>
    </subcellularLocation>
</comment>
<dbReference type="InterPro" id="IPR018078">
    <property type="entry name" value="DNA-binding_RecF_CS"/>
</dbReference>
<dbReference type="PANTHER" id="PTHR32182">
    <property type="entry name" value="DNA REPLICATION AND REPAIR PROTEIN RECF"/>
    <property type="match status" value="1"/>
</dbReference>
<dbReference type="GO" id="GO:0000731">
    <property type="term" value="P:DNA synthesis involved in DNA repair"/>
    <property type="evidence" value="ECO:0007669"/>
    <property type="project" value="TreeGrafter"/>
</dbReference>
<comment type="similarity">
    <text evidence="2 9 10">Belongs to the RecF family.</text>
</comment>
<dbReference type="EMBL" id="AAVT01000001">
    <property type="protein sequence ID" value="EAW32674.1"/>
    <property type="molecule type" value="Genomic_DNA"/>
</dbReference>
<dbReference type="GO" id="GO:0003697">
    <property type="term" value="F:single-stranded DNA binding"/>
    <property type="evidence" value="ECO:0007669"/>
    <property type="project" value="UniProtKB-UniRule"/>
</dbReference>
<keyword evidence="6 9" id="KW-0547">Nucleotide-binding</keyword>
<dbReference type="InterPro" id="IPR001238">
    <property type="entry name" value="DNA-binding_RecF"/>
</dbReference>
<evidence type="ECO:0000256" key="5">
    <source>
        <dbReference type="ARBA" id="ARBA00022705"/>
    </source>
</evidence>
<dbReference type="PROSITE" id="PS00618">
    <property type="entry name" value="RECF_2"/>
    <property type="match status" value="1"/>
</dbReference>
<name>A0Y970_9GAMM</name>
<proteinExistence type="inferred from homology"/>
<keyword evidence="5 9" id="KW-0235">DNA replication</keyword>
<dbReference type="GO" id="GO:0009432">
    <property type="term" value="P:SOS response"/>
    <property type="evidence" value="ECO:0007669"/>
    <property type="project" value="UniProtKB-UniRule"/>
</dbReference>
<dbReference type="GO" id="GO:0005524">
    <property type="term" value="F:ATP binding"/>
    <property type="evidence" value="ECO:0007669"/>
    <property type="project" value="UniProtKB-UniRule"/>
</dbReference>
<dbReference type="AlphaFoldDB" id="A0Y970"/>
<evidence type="ECO:0000313" key="12">
    <source>
        <dbReference type="EMBL" id="EAW32674.1"/>
    </source>
</evidence>
<dbReference type="HAMAP" id="MF_00365">
    <property type="entry name" value="RecF"/>
    <property type="match status" value="1"/>
</dbReference>
<evidence type="ECO:0000256" key="10">
    <source>
        <dbReference type="RuleBase" id="RU000578"/>
    </source>
</evidence>
<dbReference type="Gene3D" id="1.20.1050.90">
    <property type="entry name" value="RecF/RecN/SMC, N-terminal domain"/>
    <property type="match status" value="1"/>
</dbReference>
<evidence type="ECO:0000256" key="3">
    <source>
        <dbReference type="ARBA" id="ARBA00020170"/>
    </source>
</evidence>
<dbReference type="GO" id="GO:0005737">
    <property type="term" value="C:cytoplasm"/>
    <property type="evidence" value="ECO:0007669"/>
    <property type="project" value="UniProtKB-SubCell"/>
</dbReference>
<accession>A0Y970</accession>
<comment type="caution">
    <text evidence="12">The sequence shown here is derived from an EMBL/GenBank/DDBJ whole genome shotgun (WGS) entry which is preliminary data.</text>
</comment>
<evidence type="ECO:0000256" key="4">
    <source>
        <dbReference type="ARBA" id="ARBA00022490"/>
    </source>
</evidence>
<protein>
    <recommendedName>
        <fullName evidence="3 9">DNA replication and repair protein RecF</fullName>
    </recommendedName>
</protein>
<dbReference type="Pfam" id="PF02463">
    <property type="entry name" value="SMC_N"/>
    <property type="match status" value="1"/>
</dbReference>
<gene>
    <name evidence="9" type="primary">recF</name>
    <name evidence="12" type="ORF">GP2143_15501</name>
</gene>
<organism evidence="12 13">
    <name type="scientific">marine gamma proteobacterium HTCC2143</name>
    <dbReference type="NCBI Taxonomy" id="247633"/>
    <lineage>
        <taxon>Bacteria</taxon>
        <taxon>Pseudomonadati</taxon>
        <taxon>Pseudomonadota</taxon>
        <taxon>Gammaproteobacteria</taxon>
        <taxon>Cellvibrionales</taxon>
        <taxon>Spongiibacteraceae</taxon>
        <taxon>BD1-7 clade</taxon>
    </lineage>
</organism>
<evidence type="ECO:0000259" key="11">
    <source>
        <dbReference type="Pfam" id="PF02463"/>
    </source>
</evidence>
<keyword evidence="13" id="KW-1185">Reference proteome</keyword>
<comment type="function">
    <text evidence="9 10">The RecF protein is involved in DNA metabolism; it is required for DNA replication and normal SOS inducibility. RecF binds preferentially to single-stranded, linear DNA. It also seems to bind ATP.</text>
</comment>
<dbReference type="InterPro" id="IPR042174">
    <property type="entry name" value="RecF_2"/>
</dbReference>
<feature type="binding site" evidence="9">
    <location>
        <begin position="31"/>
        <end position="38"/>
    </location>
    <ligand>
        <name>ATP</name>
        <dbReference type="ChEBI" id="CHEBI:30616"/>
    </ligand>
</feature>
<dbReference type="Gene3D" id="3.40.50.300">
    <property type="entry name" value="P-loop containing nucleotide triphosphate hydrolases"/>
    <property type="match status" value="1"/>
</dbReference>
<dbReference type="PROSITE" id="PS00617">
    <property type="entry name" value="RECF_1"/>
    <property type="match status" value="1"/>
</dbReference>
<keyword evidence="9 10" id="KW-0742">SOS response</keyword>
<dbReference type="eggNOG" id="COG1195">
    <property type="taxonomic scope" value="Bacteria"/>
</dbReference>
<evidence type="ECO:0000256" key="7">
    <source>
        <dbReference type="ARBA" id="ARBA00022840"/>
    </source>
</evidence>
<dbReference type="InterPro" id="IPR027417">
    <property type="entry name" value="P-loop_NTPase"/>
</dbReference>
<keyword evidence="9 10" id="KW-0227">DNA damage</keyword>
<dbReference type="PANTHER" id="PTHR32182:SF0">
    <property type="entry name" value="DNA REPLICATION AND REPAIR PROTEIN RECF"/>
    <property type="match status" value="1"/>
</dbReference>
<keyword evidence="4 9" id="KW-0963">Cytoplasm</keyword>
<dbReference type="InterPro" id="IPR003395">
    <property type="entry name" value="RecF/RecN/SMC_N"/>
</dbReference>
<dbReference type="Proteomes" id="UP000004931">
    <property type="component" value="Unassembled WGS sequence"/>
</dbReference>
<dbReference type="GO" id="GO:0006260">
    <property type="term" value="P:DNA replication"/>
    <property type="evidence" value="ECO:0007669"/>
    <property type="project" value="UniProtKB-UniRule"/>
</dbReference>
<dbReference type="OrthoDB" id="9803889at2"/>
<dbReference type="NCBIfam" id="TIGR00611">
    <property type="entry name" value="recf"/>
    <property type="match status" value="1"/>
</dbReference>
<evidence type="ECO:0000256" key="2">
    <source>
        <dbReference type="ARBA" id="ARBA00008016"/>
    </source>
</evidence>
<dbReference type="STRING" id="247633.GP2143_15501"/>
<dbReference type="GO" id="GO:0006302">
    <property type="term" value="P:double-strand break repair"/>
    <property type="evidence" value="ECO:0007669"/>
    <property type="project" value="TreeGrafter"/>
</dbReference>
<reference evidence="12 13" key="1">
    <citation type="journal article" date="2010" name="J. Bacteriol.">
        <title>Genome sequence of the oligotrophic marine Gammaproteobacterium HTCC2143, isolated from the Oregon Coast.</title>
        <authorList>
            <person name="Oh H.M."/>
            <person name="Kang I."/>
            <person name="Ferriera S."/>
            <person name="Giovannoni S.J."/>
            <person name="Cho J.C."/>
        </authorList>
    </citation>
    <scope>NUCLEOTIDE SEQUENCE [LARGE SCALE GENOMIC DNA]</scope>
    <source>
        <strain evidence="12 13">HTCC2143</strain>
    </source>
</reference>
<keyword evidence="9 10" id="KW-0234">DNA repair</keyword>
<evidence type="ECO:0000256" key="6">
    <source>
        <dbReference type="ARBA" id="ARBA00022741"/>
    </source>
</evidence>
<keyword evidence="8 9" id="KW-0238">DNA-binding</keyword>
<evidence type="ECO:0000256" key="9">
    <source>
        <dbReference type="HAMAP-Rule" id="MF_00365"/>
    </source>
</evidence>
<feature type="domain" description="RecF/RecN/SMC N-terminal" evidence="11">
    <location>
        <begin position="4"/>
        <end position="360"/>
    </location>
</feature>
<evidence type="ECO:0000256" key="1">
    <source>
        <dbReference type="ARBA" id="ARBA00004496"/>
    </source>
</evidence>